<reference evidence="1" key="2">
    <citation type="submission" date="2025-09" db="UniProtKB">
        <authorList>
            <consortium name="EnsemblPlants"/>
        </authorList>
    </citation>
    <scope>IDENTIFICATION</scope>
</reference>
<sequence>MMSPSFWFLFALCLPPIAAAAAEEGCSGSGSCGNLAISDPFWLPDWTTGRSCGSSHFEITCLNNTPVLPSSKPYSYGFTVLDISYENHTMRVVDQGKLRLLQLPPASKSDDSCNEPIWNTTEKLHRQFRIDPVANLNLIIYNCTNASAAALSDGELVETGMRCGDASEVFVGVEGRNEEASAVEGCVAVVLPVLGGADGDANASDYEQLISSGFVLTWENPARKLVHPSKSCFKTKLISRYGRVAVWVIRRSLTSGSVERIKGSQNVKIVKSDTGCYLATTSNLAKALQRC</sequence>
<organism evidence="1 2">
    <name type="scientific">Avena sativa</name>
    <name type="common">Oat</name>
    <dbReference type="NCBI Taxonomy" id="4498"/>
    <lineage>
        <taxon>Eukaryota</taxon>
        <taxon>Viridiplantae</taxon>
        <taxon>Streptophyta</taxon>
        <taxon>Embryophyta</taxon>
        <taxon>Tracheophyta</taxon>
        <taxon>Spermatophyta</taxon>
        <taxon>Magnoliopsida</taxon>
        <taxon>Liliopsida</taxon>
        <taxon>Poales</taxon>
        <taxon>Poaceae</taxon>
        <taxon>BOP clade</taxon>
        <taxon>Pooideae</taxon>
        <taxon>Poodae</taxon>
        <taxon>Poeae</taxon>
        <taxon>Poeae Chloroplast Group 1 (Aveneae type)</taxon>
        <taxon>Aveninae</taxon>
        <taxon>Avena</taxon>
    </lineage>
</organism>
<accession>A0ACD5TQK3</accession>
<proteinExistence type="predicted"/>
<protein>
    <submittedName>
        <fullName evidence="1">Uncharacterized protein</fullName>
    </submittedName>
</protein>
<name>A0ACD5TQK3_AVESA</name>
<evidence type="ECO:0000313" key="2">
    <source>
        <dbReference type="Proteomes" id="UP001732700"/>
    </source>
</evidence>
<reference evidence="1" key="1">
    <citation type="submission" date="2021-05" db="EMBL/GenBank/DDBJ databases">
        <authorList>
            <person name="Scholz U."/>
            <person name="Mascher M."/>
            <person name="Fiebig A."/>
        </authorList>
    </citation>
    <scope>NUCLEOTIDE SEQUENCE [LARGE SCALE GENOMIC DNA]</scope>
</reference>
<evidence type="ECO:0000313" key="1">
    <source>
        <dbReference type="EnsemblPlants" id="AVESA.00010b.r2.1CG0110430.1.CDS.1"/>
    </source>
</evidence>
<dbReference type="EnsemblPlants" id="AVESA.00010b.r2.1CG0110430.1">
    <property type="protein sequence ID" value="AVESA.00010b.r2.1CG0110430.1.CDS.1"/>
    <property type="gene ID" value="AVESA.00010b.r2.1CG0110430"/>
</dbReference>
<keyword evidence="2" id="KW-1185">Reference proteome</keyword>
<dbReference type="Proteomes" id="UP001732700">
    <property type="component" value="Chromosome 1C"/>
</dbReference>